<dbReference type="PROSITE" id="PS50109">
    <property type="entry name" value="HIS_KIN"/>
    <property type="match status" value="1"/>
</dbReference>
<organism evidence="4 5">
    <name type="scientific">Aureimonas altamirensis</name>
    <dbReference type="NCBI Taxonomy" id="370622"/>
    <lineage>
        <taxon>Bacteria</taxon>
        <taxon>Pseudomonadati</taxon>
        <taxon>Pseudomonadota</taxon>
        <taxon>Alphaproteobacteria</taxon>
        <taxon>Hyphomicrobiales</taxon>
        <taxon>Aurantimonadaceae</taxon>
        <taxon>Aureimonas</taxon>
    </lineage>
</organism>
<protein>
    <recommendedName>
        <fullName evidence="3">Histidine kinase domain-containing protein</fullName>
    </recommendedName>
</protein>
<feature type="compositionally biased region" description="Polar residues" evidence="1">
    <location>
        <begin position="1"/>
        <end position="10"/>
    </location>
</feature>
<dbReference type="InterPro" id="IPR005467">
    <property type="entry name" value="His_kinase_dom"/>
</dbReference>
<gene>
    <name evidence="4" type="ORF">LA66_10215</name>
</gene>
<evidence type="ECO:0000256" key="1">
    <source>
        <dbReference type="SAM" id="MobiDB-lite"/>
    </source>
</evidence>
<feature type="region of interest" description="Disordered" evidence="1">
    <location>
        <begin position="1"/>
        <end position="22"/>
    </location>
</feature>
<evidence type="ECO:0000313" key="4">
    <source>
        <dbReference type="EMBL" id="KHJ54915.1"/>
    </source>
</evidence>
<accession>A0A0B1Q7V6</accession>
<evidence type="ECO:0000313" key="5">
    <source>
        <dbReference type="Proteomes" id="UP000030826"/>
    </source>
</evidence>
<dbReference type="SUPFAM" id="SSF55874">
    <property type="entry name" value="ATPase domain of HSP90 chaperone/DNA topoisomerase II/histidine kinase"/>
    <property type="match status" value="1"/>
</dbReference>
<comment type="caution">
    <text evidence="4">The sequence shown here is derived from an EMBL/GenBank/DDBJ whole genome shotgun (WGS) entry which is preliminary data.</text>
</comment>
<dbReference type="Proteomes" id="UP000030826">
    <property type="component" value="Unassembled WGS sequence"/>
</dbReference>
<dbReference type="OrthoDB" id="9801651at2"/>
<feature type="transmembrane region" description="Helical" evidence="2">
    <location>
        <begin position="51"/>
        <end position="74"/>
    </location>
</feature>
<dbReference type="STRING" id="370622.LA66_10215"/>
<keyword evidence="2" id="KW-0812">Transmembrane</keyword>
<name>A0A0B1Q7V6_9HYPH</name>
<dbReference type="InterPro" id="IPR036890">
    <property type="entry name" value="HATPase_C_sf"/>
</dbReference>
<sequence length="457" mass="46685">MAKETPANTAHQKEGHAGRRGARLGGWLRDGLDGLLPAQFEGRARVARLRVLLVLLAVGMGCAMLAVWAGVAMGAVSRELLLASIACMAGAAVTVSWRVSAAAVRTPCAVLPAFAKALLADETISLILILDGQGRILQSVRGPEPGGGLADLVHLRDRIAVLSALASLRGGGVRADLQLRAADGIGASGMRLKLVAMDGADAAGTVLAVGEPNDEVRPIDAGSVESALHSAVRASAGKTSLLTALGHELAVAGHGAGSLPVDLLASALCYLSRIDGGACRLEPTSLPIAPLVESTLATARAEAVRKGLRLAVTTADNGACVADVEALRLLFGIVFANAVAATPRGEIDIRVATDESGLRLTVTDGGDGLAGSDAQPALNCALLMARSLCDMHLGRLQTCSRAGIGTVVDCFIPADCQARIAARSATPMENIVSLTDARKKAPDLAPNIPQAPNRRSA</sequence>
<evidence type="ECO:0000259" key="3">
    <source>
        <dbReference type="PROSITE" id="PS50109"/>
    </source>
</evidence>
<reference evidence="4 5" key="1">
    <citation type="submission" date="2014-09" db="EMBL/GenBank/DDBJ databases">
        <title>Isolation and characterization of Aurantimonas altamirensis ON-56566 from clinical sample following a dog bite.</title>
        <authorList>
            <person name="Eshaghi A."/>
            <person name="Li A."/>
            <person name="Shahinas D."/>
            <person name="Bahn P."/>
            <person name="Kus J.V."/>
            <person name="Patel S.N."/>
        </authorList>
    </citation>
    <scope>NUCLEOTIDE SEQUENCE [LARGE SCALE GENOMIC DNA]</scope>
    <source>
        <strain evidence="4 5">ON-56566</strain>
    </source>
</reference>
<proteinExistence type="predicted"/>
<dbReference type="AlphaFoldDB" id="A0A0B1Q7V6"/>
<evidence type="ECO:0000256" key="2">
    <source>
        <dbReference type="SAM" id="Phobius"/>
    </source>
</evidence>
<dbReference type="EMBL" id="JRFJ01000002">
    <property type="protein sequence ID" value="KHJ54915.1"/>
    <property type="molecule type" value="Genomic_DNA"/>
</dbReference>
<dbReference type="Gene3D" id="3.30.565.10">
    <property type="entry name" value="Histidine kinase-like ATPase, C-terminal domain"/>
    <property type="match status" value="1"/>
</dbReference>
<feature type="domain" description="Histidine kinase" evidence="3">
    <location>
        <begin position="264"/>
        <end position="416"/>
    </location>
</feature>
<dbReference type="RefSeq" id="WP_039192105.1">
    <property type="nucleotide sequence ID" value="NZ_JRFJ01000002.1"/>
</dbReference>
<keyword evidence="2" id="KW-1133">Transmembrane helix</keyword>
<keyword evidence="2" id="KW-0472">Membrane</keyword>